<feature type="transmembrane region" description="Helical" evidence="16">
    <location>
        <begin position="91"/>
        <end position="115"/>
    </location>
</feature>
<dbReference type="InterPro" id="IPR023346">
    <property type="entry name" value="Lysozyme-like_dom_sf"/>
</dbReference>
<dbReference type="PANTHER" id="PTHR32282:SF33">
    <property type="entry name" value="PEPTIDOGLYCAN GLYCOSYLTRANSFERASE"/>
    <property type="match status" value="1"/>
</dbReference>
<comment type="similarity">
    <text evidence="3">In the N-terminal section; belongs to the glycosyltransferase 51 family.</text>
</comment>
<dbReference type="InterPro" id="IPR012338">
    <property type="entry name" value="Beta-lactam/transpept-like"/>
</dbReference>
<feature type="compositionally biased region" description="Gly residues" evidence="15">
    <location>
        <begin position="56"/>
        <end position="75"/>
    </location>
</feature>
<dbReference type="SUPFAM" id="SSF56601">
    <property type="entry name" value="beta-lactamase/transpeptidase-like"/>
    <property type="match status" value="1"/>
</dbReference>
<gene>
    <name evidence="19" type="ORF">FJU11_14785</name>
</gene>
<proteinExistence type="inferred from homology"/>
<dbReference type="FunFam" id="1.10.3810.10:FF:000001">
    <property type="entry name" value="Penicillin-binding protein 1A"/>
    <property type="match status" value="1"/>
</dbReference>
<evidence type="ECO:0000256" key="13">
    <source>
        <dbReference type="ARBA" id="ARBA00034000"/>
    </source>
</evidence>
<feature type="region of interest" description="Disordered" evidence="15">
    <location>
        <begin position="675"/>
        <end position="760"/>
    </location>
</feature>
<dbReference type="GO" id="GO:0009002">
    <property type="term" value="F:serine-type D-Ala-D-Ala carboxypeptidase activity"/>
    <property type="evidence" value="ECO:0007669"/>
    <property type="project" value="UniProtKB-EC"/>
</dbReference>
<dbReference type="SUPFAM" id="SSF53955">
    <property type="entry name" value="Lysozyme-like"/>
    <property type="match status" value="1"/>
</dbReference>
<evidence type="ECO:0000256" key="12">
    <source>
        <dbReference type="ARBA" id="ARBA00023316"/>
    </source>
</evidence>
<keyword evidence="11" id="KW-0511">Multifunctional enzyme</keyword>
<dbReference type="Proteomes" id="UP000320314">
    <property type="component" value="Unassembled WGS sequence"/>
</dbReference>
<dbReference type="GO" id="GO:0009252">
    <property type="term" value="P:peptidoglycan biosynthetic process"/>
    <property type="evidence" value="ECO:0007669"/>
    <property type="project" value="UniProtKB-UniPathway"/>
</dbReference>
<name>A0A506U0G0_9HYPH</name>
<evidence type="ECO:0000256" key="6">
    <source>
        <dbReference type="ARBA" id="ARBA00022676"/>
    </source>
</evidence>
<sequence length="760" mass="80948">MAARKKTDRRVEPTFAGRPRANDDGLRIDAGERVGGGGRPSGKPRKTKSSTRRDSGTGGGGRGGKGGGSGGGRGGGGRRRRLGLFGWMRRGIYWCLVVGIWGVIGIGCVVAYYAAQMPSASTWAIPDRPPNVQIVSVHGDVMANRGVTGGEAVSLDEMSPYIPEALVSIEDRRFYSHFGVDPVGLGRALVTDIVHGHAVAGGSTITQQLAKNLFLSPQRTLERKIQELMLAFWLEHKFTKDQILDMYLNRVYFGSGAYGVQAAARTYFHEDAKDVTLAQAALIAGLVKAPSRLSPLNHPKQAHQRQRVVLYAMKDAGYIDQGDIDAALKAKPDRKKKKSYWTGSENYAADAVMDRLPKLIGDVKEDVVVTTTIDAQLQHDAAGAIDDALAKDGTKDKVGQGALVAMDGTGAVRALIGGRDYAKSQYNRAVDARRQPGSSFKPFVYTAAMEMGRTPASVRNDAPIKIGKWSPTNYEGTYEGPVTLMKALTDSINTVAAQLAVEVGPKTVVQTAHRLGIESKIAPNASIALGTSEVSLLELTSAYAPFMNGGYRAQPYFISKVTTSEGKVLYDRGDPTPQKVLQPKIAAEMDAMLENVVNHGTGHNAKLKGWQMGGKTGTTQNWRDALFVGFTANLVTGVWFGNDDGSSMKHVTGGKLPATAWHQFMAAAHDGIDPSPLPYSDIPVDDGSNPAPANDGSGMPVADAGGDGYPQGGNGGQQGMARGSYDGGYDDAPVPPANVGGYEAPRREHRSSLLDVLLGR</sequence>
<dbReference type="AlphaFoldDB" id="A0A506U0G0"/>
<dbReference type="GO" id="GO:0071555">
    <property type="term" value="P:cell wall organization"/>
    <property type="evidence" value="ECO:0007669"/>
    <property type="project" value="UniProtKB-KW"/>
</dbReference>
<keyword evidence="9" id="KW-0133">Cell shape</keyword>
<dbReference type="NCBIfam" id="TIGR02074">
    <property type="entry name" value="PBP_1a_fam"/>
    <property type="match status" value="1"/>
</dbReference>
<dbReference type="Pfam" id="PF00905">
    <property type="entry name" value="Transpeptidase"/>
    <property type="match status" value="1"/>
</dbReference>
<dbReference type="GO" id="GO:0006508">
    <property type="term" value="P:proteolysis"/>
    <property type="evidence" value="ECO:0007669"/>
    <property type="project" value="UniProtKB-KW"/>
</dbReference>
<evidence type="ECO:0000313" key="19">
    <source>
        <dbReference type="EMBL" id="TPW26464.1"/>
    </source>
</evidence>
<evidence type="ECO:0000313" key="20">
    <source>
        <dbReference type="Proteomes" id="UP000320314"/>
    </source>
</evidence>
<dbReference type="EMBL" id="VHLH01000030">
    <property type="protein sequence ID" value="TPW26464.1"/>
    <property type="molecule type" value="Genomic_DNA"/>
</dbReference>
<comment type="caution">
    <text evidence="19">The sequence shown here is derived from an EMBL/GenBank/DDBJ whole genome shotgun (WGS) entry which is preliminary data.</text>
</comment>
<keyword evidence="5" id="KW-0645">Protease</keyword>
<feature type="compositionally biased region" description="Basic and acidic residues" evidence="15">
    <location>
        <begin position="20"/>
        <end position="32"/>
    </location>
</feature>
<keyword evidence="16" id="KW-1133">Transmembrane helix</keyword>
<dbReference type="Pfam" id="PF00912">
    <property type="entry name" value="Transgly"/>
    <property type="match status" value="1"/>
</dbReference>
<dbReference type="InterPro" id="IPR050396">
    <property type="entry name" value="Glycosyltr_51/Transpeptidase"/>
</dbReference>
<keyword evidence="20" id="KW-1185">Reference proteome</keyword>
<evidence type="ECO:0000256" key="16">
    <source>
        <dbReference type="SAM" id="Phobius"/>
    </source>
</evidence>
<dbReference type="RefSeq" id="WP_141167848.1">
    <property type="nucleotide sequence ID" value="NZ_VHLH01000030.1"/>
</dbReference>
<dbReference type="GO" id="GO:0008360">
    <property type="term" value="P:regulation of cell shape"/>
    <property type="evidence" value="ECO:0007669"/>
    <property type="project" value="UniProtKB-KW"/>
</dbReference>
<feature type="domain" description="Glycosyl transferase family 51" evidence="18">
    <location>
        <begin position="150"/>
        <end position="314"/>
    </location>
</feature>
<protein>
    <submittedName>
        <fullName evidence="19">Penicillin-binding protein</fullName>
    </submittedName>
</protein>
<evidence type="ECO:0000259" key="18">
    <source>
        <dbReference type="Pfam" id="PF00912"/>
    </source>
</evidence>
<keyword evidence="16" id="KW-0472">Membrane</keyword>
<dbReference type="InterPro" id="IPR036950">
    <property type="entry name" value="PBP_transglycosylase"/>
</dbReference>
<keyword evidence="8" id="KW-0378">Hydrolase</keyword>
<reference evidence="19 20" key="1">
    <citation type="submission" date="2019-06" db="EMBL/GenBank/DDBJ databases">
        <authorList>
            <person name="Li M."/>
        </authorList>
    </citation>
    <scope>NUCLEOTIDE SEQUENCE [LARGE SCALE GENOMIC DNA]</scope>
    <source>
        <strain evidence="19 20">BGMRC6574</strain>
    </source>
</reference>
<evidence type="ECO:0000256" key="14">
    <source>
        <dbReference type="ARBA" id="ARBA00049902"/>
    </source>
</evidence>
<evidence type="ECO:0000256" key="10">
    <source>
        <dbReference type="ARBA" id="ARBA00022984"/>
    </source>
</evidence>
<keyword evidence="7" id="KW-0808">Transferase</keyword>
<dbReference type="PANTHER" id="PTHR32282">
    <property type="entry name" value="BINDING PROTEIN TRANSPEPTIDASE, PUTATIVE-RELATED"/>
    <property type="match status" value="1"/>
</dbReference>
<accession>A0A506U0G0</accession>
<keyword evidence="6" id="KW-0328">Glycosyltransferase</keyword>
<evidence type="ECO:0000256" key="7">
    <source>
        <dbReference type="ARBA" id="ARBA00022679"/>
    </source>
</evidence>
<evidence type="ECO:0000256" key="11">
    <source>
        <dbReference type="ARBA" id="ARBA00023268"/>
    </source>
</evidence>
<evidence type="ECO:0000259" key="17">
    <source>
        <dbReference type="Pfam" id="PF00905"/>
    </source>
</evidence>
<keyword evidence="12" id="KW-0961">Cell wall biogenesis/degradation</keyword>
<dbReference type="UniPathway" id="UPA00219"/>
<evidence type="ECO:0000256" key="9">
    <source>
        <dbReference type="ARBA" id="ARBA00022960"/>
    </source>
</evidence>
<evidence type="ECO:0000256" key="3">
    <source>
        <dbReference type="ARBA" id="ARBA00007739"/>
    </source>
</evidence>
<dbReference type="OrthoDB" id="9766909at2"/>
<comment type="pathway">
    <text evidence="1">Cell wall biogenesis; peptidoglycan biosynthesis.</text>
</comment>
<dbReference type="GO" id="GO:0030288">
    <property type="term" value="C:outer membrane-bounded periplasmic space"/>
    <property type="evidence" value="ECO:0007669"/>
    <property type="project" value="TreeGrafter"/>
</dbReference>
<evidence type="ECO:0000256" key="15">
    <source>
        <dbReference type="SAM" id="MobiDB-lite"/>
    </source>
</evidence>
<evidence type="ECO:0000256" key="1">
    <source>
        <dbReference type="ARBA" id="ARBA00004752"/>
    </source>
</evidence>
<comment type="catalytic activity">
    <reaction evidence="14">
        <text>[GlcNAc-(1-&gt;4)-Mur2Ac(oyl-L-Ala-gamma-D-Glu-L-Lys-D-Ala-D-Ala)](n)-di-trans,octa-cis-undecaprenyl diphosphate + beta-D-GlcNAc-(1-&gt;4)-Mur2Ac(oyl-L-Ala-gamma-D-Glu-L-Lys-D-Ala-D-Ala)-di-trans,octa-cis-undecaprenyl diphosphate = [GlcNAc-(1-&gt;4)-Mur2Ac(oyl-L-Ala-gamma-D-Glu-L-Lys-D-Ala-D-Ala)](n+1)-di-trans,octa-cis-undecaprenyl diphosphate + di-trans,octa-cis-undecaprenyl diphosphate + H(+)</text>
        <dbReference type="Rhea" id="RHEA:23708"/>
        <dbReference type="Rhea" id="RHEA-COMP:9602"/>
        <dbReference type="Rhea" id="RHEA-COMP:9603"/>
        <dbReference type="ChEBI" id="CHEBI:15378"/>
        <dbReference type="ChEBI" id="CHEBI:58405"/>
        <dbReference type="ChEBI" id="CHEBI:60033"/>
        <dbReference type="ChEBI" id="CHEBI:78435"/>
        <dbReference type="EC" id="2.4.99.28"/>
    </reaction>
</comment>
<dbReference type="GO" id="GO:0008658">
    <property type="term" value="F:penicillin binding"/>
    <property type="evidence" value="ECO:0007669"/>
    <property type="project" value="InterPro"/>
</dbReference>
<dbReference type="Gene3D" id="1.10.3810.10">
    <property type="entry name" value="Biosynthetic peptidoglycan transglycosylase-like"/>
    <property type="match status" value="1"/>
</dbReference>
<keyword evidence="4" id="KW-0121">Carboxypeptidase</keyword>
<feature type="domain" description="Penicillin-binding protein transpeptidase" evidence="17">
    <location>
        <begin position="402"/>
        <end position="623"/>
    </location>
</feature>
<evidence type="ECO:0000256" key="8">
    <source>
        <dbReference type="ARBA" id="ARBA00022801"/>
    </source>
</evidence>
<dbReference type="Gene3D" id="3.40.710.10">
    <property type="entry name" value="DD-peptidase/beta-lactamase superfamily"/>
    <property type="match status" value="1"/>
</dbReference>
<dbReference type="InterPro" id="IPR001264">
    <property type="entry name" value="Glyco_trans_51"/>
</dbReference>
<evidence type="ECO:0000256" key="4">
    <source>
        <dbReference type="ARBA" id="ARBA00022645"/>
    </source>
</evidence>
<feature type="region of interest" description="Disordered" evidence="15">
    <location>
        <begin position="1"/>
        <end position="76"/>
    </location>
</feature>
<comment type="similarity">
    <text evidence="2">In the C-terminal section; belongs to the transpeptidase family.</text>
</comment>
<evidence type="ECO:0000256" key="2">
    <source>
        <dbReference type="ARBA" id="ARBA00007090"/>
    </source>
</evidence>
<organism evidence="19 20">
    <name type="scientific">Pararhizobium mangrovi</name>
    <dbReference type="NCBI Taxonomy" id="2590452"/>
    <lineage>
        <taxon>Bacteria</taxon>
        <taxon>Pseudomonadati</taxon>
        <taxon>Pseudomonadota</taxon>
        <taxon>Alphaproteobacteria</taxon>
        <taxon>Hyphomicrobiales</taxon>
        <taxon>Rhizobiaceae</taxon>
        <taxon>Rhizobium/Agrobacterium group</taxon>
        <taxon>Pararhizobium</taxon>
    </lineage>
</organism>
<keyword evidence="16" id="KW-0812">Transmembrane</keyword>
<feature type="compositionally biased region" description="Gly residues" evidence="15">
    <location>
        <begin position="705"/>
        <end position="718"/>
    </location>
</feature>
<comment type="catalytic activity">
    <reaction evidence="13">
        <text>Preferential cleavage: (Ac)2-L-Lys-D-Ala-|-D-Ala. Also transpeptidation of peptidyl-alanyl moieties that are N-acyl substituents of D-alanine.</text>
        <dbReference type="EC" id="3.4.16.4"/>
    </reaction>
</comment>
<keyword evidence="10" id="KW-0573">Peptidoglycan synthesis</keyword>
<dbReference type="GO" id="GO:0008955">
    <property type="term" value="F:peptidoglycan glycosyltransferase activity"/>
    <property type="evidence" value="ECO:0007669"/>
    <property type="project" value="UniProtKB-EC"/>
</dbReference>
<evidence type="ECO:0000256" key="5">
    <source>
        <dbReference type="ARBA" id="ARBA00022670"/>
    </source>
</evidence>
<dbReference type="InterPro" id="IPR001460">
    <property type="entry name" value="PCN-bd_Tpept"/>
</dbReference>